<feature type="compositionally biased region" description="Acidic residues" evidence="1">
    <location>
        <begin position="291"/>
        <end position="301"/>
    </location>
</feature>
<evidence type="ECO:0000313" key="2">
    <source>
        <dbReference type="EMBL" id="CAH7666218.1"/>
    </source>
</evidence>
<evidence type="ECO:0000313" key="3">
    <source>
        <dbReference type="Proteomes" id="UP001153365"/>
    </source>
</evidence>
<dbReference type="AlphaFoldDB" id="A0AAV0AHP4"/>
<feature type="compositionally biased region" description="Acidic residues" evidence="1">
    <location>
        <begin position="186"/>
        <end position="196"/>
    </location>
</feature>
<keyword evidence="3" id="KW-1185">Reference proteome</keyword>
<dbReference type="Proteomes" id="UP001153365">
    <property type="component" value="Unassembled WGS sequence"/>
</dbReference>
<feature type="region of interest" description="Disordered" evidence="1">
    <location>
        <begin position="278"/>
        <end position="309"/>
    </location>
</feature>
<name>A0AAV0AHP4_PHAPC</name>
<feature type="region of interest" description="Disordered" evidence="1">
    <location>
        <begin position="67"/>
        <end position="101"/>
    </location>
</feature>
<organism evidence="2 3">
    <name type="scientific">Phakopsora pachyrhizi</name>
    <name type="common">Asian soybean rust disease fungus</name>
    <dbReference type="NCBI Taxonomy" id="170000"/>
    <lineage>
        <taxon>Eukaryota</taxon>
        <taxon>Fungi</taxon>
        <taxon>Dikarya</taxon>
        <taxon>Basidiomycota</taxon>
        <taxon>Pucciniomycotina</taxon>
        <taxon>Pucciniomycetes</taxon>
        <taxon>Pucciniales</taxon>
        <taxon>Phakopsoraceae</taxon>
        <taxon>Phakopsora</taxon>
    </lineage>
</organism>
<feature type="compositionally biased region" description="Basic and acidic residues" evidence="1">
    <location>
        <begin position="92"/>
        <end position="101"/>
    </location>
</feature>
<dbReference type="EMBL" id="CALTRL010000079">
    <property type="protein sequence ID" value="CAH7666218.1"/>
    <property type="molecule type" value="Genomic_DNA"/>
</dbReference>
<feature type="compositionally biased region" description="Basic and acidic residues" evidence="1">
    <location>
        <begin position="1"/>
        <end position="41"/>
    </location>
</feature>
<gene>
    <name evidence="2" type="ORF">PPACK8108_LOCUS555</name>
</gene>
<sequence>MRNGQPEKRPKPFRETIPKEEDNSNSKGAKIADDKPARFDIDNNGANQNVQDLITVEDNEEDFVRVESKRYESEGSSSEETIGEVSEEEGGEERGNEGLVEGKLEEGNDGMIVVGFEKDRKFEPIVVTDPFVLTRYITPPSNLNWLLNLRYRDDQRDLITVEDNKEDFVRVESKRYESEGSSSEETIGEVSEEEGGEERGNEGLVEGKLEEGNDGMIVVGFEKDRKFEPIVVTDPFVLTRYITPPSNLNWLLNLRYRDDQRELITVEDNKEDFVRVESKRYESEGSSSEETIGEVSEEEGGEERGNEGLVEGKLEEGKDGMNVFEPIVVTDPFLLMGKDKYELMKRGGWKETMVAQIDDCDGNNGNQGGKTGWMMGPAGMRAADWKPVLWDKYGQGEVLILVGQEPKKVLVLETFNKWRESSQVRDV</sequence>
<reference evidence="2" key="1">
    <citation type="submission" date="2022-06" db="EMBL/GenBank/DDBJ databases">
        <authorList>
            <consortium name="SYNGENTA / RWTH Aachen University"/>
        </authorList>
    </citation>
    <scope>NUCLEOTIDE SEQUENCE</scope>
</reference>
<evidence type="ECO:0000256" key="1">
    <source>
        <dbReference type="SAM" id="MobiDB-lite"/>
    </source>
</evidence>
<proteinExistence type="predicted"/>
<protein>
    <submittedName>
        <fullName evidence="2">Uncharacterized protein</fullName>
    </submittedName>
</protein>
<feature type="region of interest" description="Disordered" evidence="1">
    <location>
        <begin position="174"/>
        <end position="204"/>
    </location>
</feature>
<comment type="caution">
    <text evidence="2">The sequence shown here is derived from an EMBL/GenBank/DDBJ whole genome shotgun (WGS) entry which is preliminary data.</text>
</comment>
<accession>A0AAV0AHP4</accession>
<feature type="region of interest" description="Disordered" evidence="1">
    <location>
        <begin position="1"/>
        <end position="50"/>
    </location>
</feature>
<feature type="compositionally biased region" description="Acidic residues" evidence="1">
    <location>
        <begin position="81"/>
        <end position="91"/>
    </location>
</feature>